<organism evidence="1 2">
    <name type="scientific">Rhodococcoides kyotonense</name>
    <dbReference type="NCBI Taxonomy" id="398843"/>
    <lineage>
        <taxon>Bacteria</taxon>
        <taxon>Bacillati</taxon>
        <taxon>Actinomycetota</taxon>
        <taxon>Actinomycetes</taxon>
        <taxon>Mycobacteriales</taxon>
        <taxon>Nocardiaceae</taxon>
        <taxon>Rhodococcoides</taxon>
    </lineage>
</organism>
<gene>
    <name evidence="1" type="ORF">SAMN05421642_103411</name>
</gene>
<protein>
    <submittedName>
        <fullName evidence="1">Uncharacterized protein</fullName>
    </submittedName>
</protein>
<dbReference type="RefSeq" id="WP_089244615.1">
    <property type="nucleotide sequence ID" value="NZ_FZOW01000003.1"/>
</dbReference>
<evidence type="ECO:0000313" key="1">
    <source>
        <dbReference type="EMBL" id="SNS59149.1"/>
    </source>
</evidence>
<dbReference type="OrthoDB" id="4465407at2"/>
<keyword evidence="2" id="KW-1185">Reference proteome</keyword>
<dbReference type="AlphaFoldDB" id="A0A239FQT0"/>
<reference evidence="2" key="1">
    <citation type="submission" date="2017-06" db="EMBL/GenBank/DDBJ databases">
        <authorList>
            <person name="Varghese N."/>
            <person name="Submissions S."/>
        </authorList>
    </citation>
    <scope>NUCLEOTIDE SEQUENCE [LARGE SCALE GENOMIC DNA]</scope>
    <source>
        <strain evidence="2">JCM 23211</strain>
    </source>
</reference>
<name>A0A239FQT0_9NOCA</name>
<proteinExistence type="predicted"/>
<sequence length="96" mass="10751">MSDQPEFTPADFEALAGLDFRPACEQSIGAFGRCTNPADFTARLHCCKHGHHPMLICRGHMQEVTVDAQRAFPLNCTLCGVLFETSEDWIGRFQHL</sequence>
<evidence type="ECO:0000313" key="2">
    <source>
        <dbReference type="Proteomes" id="UP000198327"/>
    </source>
</evidence>
<accession>A0A239FQT0</accession>
<dbReference type="Proteomes" id="UP000198327">
    <property type="component" value="Unassembled WGS sequence"/>
</dbReference>
<dbReference type="EMBL" id="FZOW01000003">
    <property type="protein sequence ID" value="SNS59149.1"/>
    <property type="molecule type" value="Genomic_DNA"/>
</dbReference>